<reference evidence="7" key="1">
    <citation type="journal article" date="2014" name="Int. J. Syst. Evol. Microbiol.">
        <title>Complete genome sequence of Corynebacterium casei LMG S-19264T (=DSM 44701T), isolated from a smear-ripened cheese.</title>
        <authorList>
            <consortium name="US DOE Joint Genome Institute (JGI-PGF)"/>
            <person name="Walter F."/>
            <person name="Albersmeier A."/>
            <person name="Kalinowski J."/>
            <person name="Ruckert C."/>
        </authorList>
    </citation>
    <scope>NUCLEOTIDE SEQUENCE</scope>
    <source>
        <strain evidence="7">KCTC 42249</strain>
    </source>
</reference>
<dbReference type="Gene3D" id="1.20.1200.10">
    <property type="entry name" value="Cobalamin adenosyltransferase-like"/>
    <property type="match status" value="1"/>
</dbReference>
<dbReference type="UniPathway" id="UPA00148">
    <property type="reaction ID" value="UER00233"/>
</dbReference>
<keyword evidence="2 4" id="KW-0547">Nucleotide-binding</keyword>
<organism evidence="7 8">
    <name type="scientific">Tianweitania populi</name>
    <dbReference type="NCBI Taxonomy" id="1607949"/>
    <lineage>
        <taxon>Bacteria</taxon>
        <taxon>Pseudomonadati</taxon>
        <taxon>Pseudomonadota</taxon>
        <taxon>Alphaproteobacteria</taxon>
        <taxon>Hyphomicrobiales</taxon>
        <taxon>Phyllobacteriaceae</taxon>
        <taxon>Tianweitania</taxon>
    </lineage>
</organism>
<feature type="region of interest" description="Disordered" evidence="5">
    <location>
        <begin position="1"/>
        <end position="21"/>
    </location>
</feature>
<dbReference type="Proteomes" id="UP000630142">
    <property type="component" value="Unassembled WGS sequence"/>
</dbReference>
<dbReference type="NCBIfam" id="TIGR00636">
    <property type="entry name" value="PduO_Nterm"/>
    <property type="match status" value="1"/>
</dbReference>
<dbReference type="GO" id="GO:0009236">
    <property type="term" value="P:cobalamin biosynthetic process"/>
    <property type="evidence" value="ECO:0007669"/>
    <property type="project" value="UniProtKB-UniRule"/>
</dbReference>
<sequence length="200" mass="21416">MGHRLSRIGTRTGDEGQTILGSGLRVDKDSPVIETLGAIDELNSSIGFMISMANAPGVRDALLLVQHDLFDLGAQISVPGTPLLSQPHLERLERSIETMDAGLGPLEASILPGGAPSSALSHVARTVCRRAEQCLTRLSEIDRQAQLSYIGRNSADRNGLAYLNRLSDLLFVIARAENAAASRADVIWENGKSITETEGM</sequence>
<evidence type="ECO:0000256" key="1">
    <source>
        <dbReference type="ARBA" id="ARBA00022679"/>
    </source>
</evidence>
<keyword evidence="8" id="KW-1185">Reference proteome</keyword>
<dbReference type="SUPFAM" id="SSF89028">
    <property type="entry name" value="Cobalamin adenosyltransferase-like"/>
    <property type="match status" value="1"/>
</dbReference>
<keyword evidence="3 4" id="KW-0067">ATP-binding</keyword>
<evidence type="ECO:0000313" key="7">
    <source>
        <dbReference type="EMBL" id="GHD24559.1"/>
    </source>
</evidence>
<name>A0A8J3GMZ4_9HYPH</name>
<dbReference type="PANTHER" id="PTHR12213">
    <property type="entry name" value="CORRINOID ADENOSYLTRANSFERASE"/>
    <property type="match status" value="1"/>
</dbReference>
<comment type="catalytic activity">
    <reaction evidence="4">
        <text>2 cob(II)yrinate a,c diamide + reduced [electron-transfer flavoprotein] + 2 ATP = 2 adenosylcob(III)yrinate a,c-diamide + 2 triphosphate + oxidized [electron-transfer flavoprotein] + 3 H(+)</text>
        <dbReference type="Rhea" id="RHEA:11528"/>
        <dbReference type="Rhea" id="RHEA-COMP:10685"/>
        <dbReference type="Rhea" id="RHEA-COMP:10686"/>
        <dbReference type="ChEBI" id="CHEBI:15378"/>
        <dbReference type="ChEBI" id="CHEBI:18036"/>
        <dbReference type="ChEBI" id="CHEBI:30616"/>
        <dbReference type="ChEBI" id="CHEBI:57692"/>
        <dbReference type="ChEBI" id="CHEBI:58307"/>
        <dbReference type="ChEBI" id="CHEBI:58503"/>
        <dbReference type="ChEBI" id="CHEBI:58537"/>
        <dbReference type="EC" id="2.5.1.17"/>
    </reaction>
</comment>
<dbReference type="InterPro" id="IPR029499">
    <property type="entry name" value="PduO-typ"/>
</dbReference>
<feature type="domain" description="Cobalamin adenosyltransferase-like" evidence="6">
    <location>
        <begin position="8"/>
        <end position="176"/>
    </location>
</feature>
<dbReference type="GO" id="GO:0005524">
    <property type="term" value="F:ATP binding"/>
    <property type="evidence" value="ECO:0007669"/>
    <property type="project" value="UniProtKB-UniRule"/>
</dbReference>
<proteinExistence type="inferred from homology"/>
<evidence type="ECO:0000313" key="8">
    <source>
        <dbReference type="Proteomes" id="UP000630142"/>
    </source>
</evidence>
<evidence type="ECO:0000256" key="5">
    <source>
        <dbReference type="SAM" id="MobiDB-lite"/>
    </source>
</evidence>
<gene>
    <name evidence="7" type="ORF">GCM10016234_40760</name>
</gene>
<dbReference type="EMBL" id="BMZQ01000008">
    <property type="protein sequence ID" value="GHD24559.1"/>
    <property type="molecule type" value="Genomic_DNA"/>
</dbReference>
<keyword evidence="1 4" id="KW-0808">Transferase</keyword>
<dbReference type="Pfam" id="PF01923">
    <property type="entry name" value="Cob_adeno_trans"/>
    <property type="match status" value="1"/>
</dbReference>
<dbReference type="AlphaFoldDB" id="A0A8J3GMZ4"/>
<evidence type="ECO:0000259" key="6">
    <source>
        <dbReference type="Pfam" id="PF01923"/>
    </source>
</evidence>
<dbReference type="InterPro" id="IPR016030">
    <property type="entry name" value="CblAdoTrfase-like"/>
</dbReference>
<comment type="catalytic activity">
    <reaction evidence="4">
        <text>2 cob(II)alamin + reduced [electron-transfer flavoprotein] + 2 ATP = 2 adenosylcob(III)alamin + 2 triphosphate + oxidized [electron-transfer flavoprotein] + 3 H(+)</text>
        <dbReference type="Rhea" id="RHEA:28671"/>
        <dbReference type="Rhea" id="RHEA-COMP:10685"/>
        <dbReference type="Rhea" id="RHEA-COMP:10686"/>
        <dbReference type="ChEBI" id="CHEBI:15378"/>
        <dbReference type="ChEBI" id="CHEBI:16304"/>
        <dbReference type="ChEBI" id="CHEBI:18036"/>
        <dbReference type="ChEBI" id="CHEBI:18408"/>
        <dbReference type="ChEBI" id="CHEBI:30616"/>
        <dbReference type="ChEBI" id="CHEBI:57692"/>
        <dbReference type="ChEBI" id="CHEBI:58307"/>
        <dbReference type="EC" id="2.5.1.17"/>
    </reaction>
</comment>
<accession>A0A8J3GMZ4</accession>
<reference evidence="7" key="2">
    <citation type="submission" date="2020-09" db="EMBL/GenBank/DDBJ databases">
        <authorList>
            <person name="Sun Q."/>
            <person name="Kim S."/>
        </authorList>
    </citation>
    <scope>NUCLEOTIDE SEQUENCE</scope>
    <source>
        <strain evidence="7">KCTC 42249</strain>
    </source>
</reference>
<dbReference type="EC" id="2.5.1.17" evidence="4"/>
<dbReference type="GO" id="GO:0008817">
    <property type="term" value="F:corrinoid adenosyltransferase activity"/>
    <property type="evidence" value="ECO:0007669"/>
    <property type="project" value="UniProtKB-UniRule"/>
</dbReference>
<dbReference type="InterPro" id="IPR036451">
    <property type="entry name" value="CblAdoTrfase-like_sf"/>
</dbReference>
<protein>
    <recommendedName>
        <fullName evidence="4">Corrinoid adenosyltransferase</fullName>
        <ecNumber evidence="4">2.5.1.17</ecNumber>
    </recommendedName>
    <alternativeName>
        <fullName evidence="4">Cob(II)alamin adenosyltransferase</fullName>
    </alternativeName>
    <alternativeName>
        <fullName evidence="4">Cob(II)yrinic acid a,c-diamide adenosyltransferase</fullName>
    </alternativeName>
    <alternativeName>
        <fullName evidence="4">Cobinamide/cobalamin adenosyltransferase</fullName>
    </alternativeName>
</protein>
<evidence type="ECO:0000256" key="2">
    <source>
        <dbReference type="ARBA" id="ARBA00022741"/>
    </source>
</evidence>
<comment type="similarity">
    <text evidence="4">Belongs to the Cob(I)alamin adenosyltransferase family.</text>
</comment>
<comment type="pathway">
    <text evidence="4">Cofactor biosynthesis; adenosylcobalamin biosynthesis; adenosylcobalamin from cob(II)yrinate a,c-diamide: step 2/7.</text>
</comment>
<comment type="caution">
    <text evidence="7">The sequence shown here is derived from an EMBL/GenBank/DDBJ whole genome shotgun (WGS) entry which is preliminary data.</text>
</comment>
<evidence type="ECO:0000256" key="4">
    <source>
        <dbReference type="RuleBase" id="RU366026"/>
    </source>
</evidence>
<dbReference type="PANTHER" id="PTHR12213:SF0">
    <property type="entry name" value="CORRINOID ADENOSYLTRANSFERASE MMAB"/>
    <property type="match status" value="1"/>
</dbReference>
<evidence type="ECO:0000256" key="3">
    <source>
        <dbReference type="ARBA" id="ARBA00022840"/>
    </source>
</evidence>
<keyword evidence="4" id="KW-0169">Cobalamin biosynthesis</keyword>